<keyword evidence="2" id="KW-1185">Reference proteome</keyword>
<dbReference type="Proteomes" id="UP001164761">
    <property type="component" value="Chromosome"/>
</dbReference>
<evidence type="ECO:0008006" key="3">
    <source>
        <dbReference type="Google" id="ProtNLM"/>
    </source>
</evidence>
<accession>A0ABY6ZEV3</accession>
<dbReference type="EMBL" id="CP104067">
    <property type="protein sequence ID" value="WAH41088.1"/>
    <property type="molecule type" value="Genomic_DNA"/>
</dbReference>
<name>A0ABY6ZEV3_9BACL</name>
<evidence type="ECO:0000313" key="1">
    <source>
        <dbReference type="EMBL" id="WAH41088.1"/>
    </source>
</evidence>
<sequence length="79" mass="8871">MTRDALVGTPYNPVNTVYDGRGPVDKLSRSLAFPVVMKRPGSTGSKDVIRAFSAVQFRRRIGQLTNKYPGERILIEEYI</sequence>
<reference evidence="1" key="1">
    <citation type="submission" date="2022-08" db="EMBL/GenBank/DDBJ databases">
        <title>Alicyclobacillus fastidiosus DSM 17978, complete genome.</title>
        <authorList>
            <person name="Wang Q."/>
            <person name="Cai R."/>
            <person name="Wang Z."/>
        </authorList>
    </citation>
    <scope>NUCLEOTIDE SEQUENCE</scope>
    <source>
        <strain evidence="1">DSM 17978</strain>
    </source>
</reference>
<organism evidence="1 2">
    <name type="scientific">Alicyclobacillus fastidiosus</name>
    <dbReference type="NCBI Taxonomy" id="392011"/>
    <lineage>
        <taxon>Bacteria</taxon>
        <taxon>Bacillati</taxon>
        <taxon>Bacillota</taxon>
        <taxon>Bacilli</taxon>
        <taxon>Bacillales</taxon>
        <taxon>Alicyclobacillaceae</taxon>
        <taxon>Alicyclobacillus</taxon>
    </lineage>
</organism>
<dbReference type="RefSeq" id="WP_268004986.1">
    <property type="nucleotide sequence ID" value="NZ_BSUT01000001.1"/>
</dbReference>
<dbReference type="SUPFAM" id="SSF56059">
    <property type="entry name" value="Glutathione synthetase ATP-binding domain-like"/>
    <property type="match status" value="1"/>
</dbReference>
<proteinExistence type="predicted"/>
<gene>
    <name evidence="1" type="ORF">NZD89_22875</name>
</gene>
<evidence type="ECO:0000313" key="2">
    <source>
        <dbReference type="Proteomes" id="UP001164761"/>
    </source>
</evidence>
<protein>
    <recommendedName>
        <fullName evidence="3">ATP-grasp domain-containing protein</fullName>
    </recommendedName>
</protein>